<dbReference type="Gene3D" id="1.10.510.10">
    <property type="entry name" value="Transferase(Phosphotransferase) domain 1"/>
    <property type="match status" value="1"/>
</dbReference>
<organism evidence="1 2">
    <name type="scientific">Fasciola hepatica</name>
    <name type="common">Liver fluke</name>
    <dbReference type="NCBI Taxonomy" id="6192"/>
    <lineage>
        <taxon>Eukaryota</taxon>
        <taxon>Metazoa</taxon>
        <taxon>Spiralia</taxon>
        <taxon>Lophotrochozoa</taxon>
        <taxon>Platyhelminthes</taxon>
        <taxon>Trematoda</taxon>
        <taxon>Digenea</taxon>
        <taxon>Plagiorchiida</taxon>
        <taxon>Echinostomata</taxon>
        <taxon>Echinostomatoidea</taxon>
        <taxon>Fasciolidae</taxon>
        <taxon>Fasciola</taxon>
    </lineage>
</organism>
<reference evidence="1" key="1">
    <citation type="submission" date="2019-03" db="EMBL/GenBank/DDBJ databases">
        <title>Improved annotation for the trematode Fasciola hepatica.</title>
        <authorList>
            <person name="Choi Y.-J."/>
            <person name="Martin J."/>
            <person name="Mitreva M."/>
        </authorList>
    </citation>
    <scope>NUCLEOTIDE SEQUENCE [LARGE SCALE GENOMIC DNA]</scope>
</reference>
<dbReference type="SUPFAM" id="SSF56112">
    <property type="entry name" value="Protein kinase-like (PK-like)"/>
    <property type="match status" value="1"/>
</dbReference>
<dbReference type="InterPro" id="IPR011009">
    <property type="entry name" value="Kinase-like_dom_sf"/>
</dbReference>
<dbReference type="AlphaFoldDB" id="A0A4E0R612"/>
<proteinExistence type="predicted"/>
<name>A0A4E0R612_FASHE</name>
<dbReference type="Proteomes" id="UP000230066">
    <property type="component" value="Unassembled WGS sequence"/>
</dbReference>
<comment type="caution">
    <text evidence="1">The sequence shown here is derived from an EMBL/GenBank/DDBJ whole genome shotgun (WGS) entry which is preliminary data.</text>
</comment>
<dbReference type="EMBL" id="JXXN02001832">
    <property type="protein sequence ID" value="THD23989.1"/>
    <property type="molecule type" value="Genomic_DNA"/>
</dbReference>
<evidence type="ECO:0000313" key="1">
    <source>
        <dbReference type="EMBL" id="THD23989.1"/>
    </source>
</evidence>
<keyword evidence="2" id="KW-1185">Reference proteome</keyword>
<gene>
    <name evidence="1" type="ORF">D915_005081</name>
</gene>
<sequence length="137" mass="15036">MRGVEPPYEPRMCFFYERPCYMCLCSVNKLSTVFQEFGLDHQQLPVPASCPNWLFQIAVDCCTVEHRKRPTAAEVIERLTVLLSAHSTAATTTDLAGVLGPNYSIDHTAHSVNPALLLNGSSELSSVTKGQVHSVDA</sequence>
<evidence type="ECO:0000313" key="2">
    <source>
        <dbReference type="Proteomes" id="UP000230066"/>
    </source>
</evidence>
<evidence type="ECO:0008006" key="3">
    <source>
        <dbReference type="Google" id="ProtNLM"/>
    </source>
</evidence>
<accession>A0A4E0R612</accession>
<protein>
    <recommendedName>
        <fullName evidence="3">Serine-threonine/tyrosine-protein kinase catalytic domain-containing protein</fullName>
    </recommendedName>
</protein>